<evidence type="ECO:0000313" key="2">
    <source>
        <dbReference type="EMBL" id="KAF2682534.1"/>
    </source>
</evidence>
<proteinExistence type="predicted"/>
<evidence type="ECO:0000256" key="1">
    <source>
        <dbReference type="SAM" id="MobiDB-lite"/>
    </source>
</evidence>
<organism evidence="2 3">
    <name type="scientific">Lentithecium fluviatile CBS 122367</name>
    <dbReference type="NCBI Taxonomy" id="1168545"/>
    <lineage>
        <taxon>Eukaryota</taxon>
        <taxon>Fungi</taxon>
        <taxon>Dikarya</taxon>
        <taxon>Ascomycota</taxon>
        <taxon>Pezizomycotina</taxon>
        <taxon>Dothideomycetes</taxon>
        <taxon>Pleosporomycetidae</taxon>
        <taxon>Pleosporales</taxon>
        <taxon>Massarineae</taxon>
        <taxon>Lentitheciaceae</taxon>
        <taxon>Lentithecium</taxon>
    </lineage>
</organism>
<name>A0A6G1IWA2_9PLEO</name>
<feature type="region of interest" description="Disordered" evidence="1">
    <location>
        <begin position="38"/>
        <end position="72"/>
    </location>
</feature>
<feature type="compositionally biased region" description="Basic and acidic residues" evidence="1">
    <location>
        <begin position="38"/>
        <end position="49"/>
    </location>
</feature>
<dbReference type="AlphaFoldDB" id="A0A6G1IWA2"/>
<evidence type="ECO:0000313" key="3">
    <source>
        <dbReference type="Proteomes" id="UP000799291"/>
    </source>
</evidence>
<accession>A0A6G1IWA2</accession>
<protein>
    <submittedName>
        <fullName evidence="2">Uncharacterized protein</fullName>
    </submittedName>
</protein>
<dbReference type="Proteomes" id="UP000799291">
    <property type="component" value="Unassembled WGS sequence"/>
</dbReference>
<keyword evidence="3" id="KW-1185">Reference proteome</keyword>
<sequence>MLEPSCLIRTKRSVNVEGKVQAGISVDRFTPIMRPSKRLDSKLSIECHPRIPRGSLRAGEDSPNRPPKPFSVLIESTNLTSSATGSHSILTSPTRGYQAS</sequence>
<dbReference type="EMBL" id="MU005587">
    <property type="protein sequence ID" value="KAF2682534.1"/>
    <property type="molecule type" value="Genomic_DNA"/>
</dbReference>
<reference evidence="2" key="1">
    <citation type="journal article" date="2020" name="Stud. Mycol.">
        <title>101 Dothideomycetes genomes: a test case for predicting lifestyles and emergence of pathogens.</title>
        <authorList>
            <person name="Haridas S."/>
            <person name="Albert R."/>
            <person name="Binder M."/>
            <person name="Bloem J."/>
            <person name="Labutti K."/>
            <person name="Salamov A."/>
            <person name="Andreopoulos B."/>
            <person name="Baker S."/>
            <person name="Barry K."/>
            <person name="Bills G."/>
            <person name="Bluhm B."/>
            <person name="Cannon C."/>
            <person name="Castanera R."/>
            <person name="Culley D."/>
            <person name="Daum C."/>
            <person name="Ezra D."/>
            <person name="Gonzalez J."/>
            <person name="Henrissat B."/>
            <person name="Kuo A."/>
            <person name="Liang C."/>
            <person name="Lipzen A."/>
            <person name="Lutzoni F."/>
            <person name="Magnuson J."/>
            <person name="Mondo S."/>
            <person name="Nolan M."/>
            <person name="Ohm R."/>
            <person name="Pangilinan J."/>
            <person name="Park H.-J."/>
            <person name="Ramirez L."/>
            <person name="Alfaro M."/>
            <person name="Sun H."/>
            <person name="Tritt A."/>
            <person name="Yoshinaga Y."/>
            <person name="Zwiers L.-H."/>
            <person name="Turgeon B."/>
            <person name="Goodwin S."/>
            <person name="Spatafora J."/>
            <person name="Crous P."/>
            <person name="Grigoriev I."/>
        </authorList>
    </citation>
    <scope>NUCLEOTIDE SEQUENCE</scope>
    <source>
        <strain evidence="2">CBS 122367</strain>
    </source>
</reference>
<feature type="region of interest" description="Disordered" evidence="1">
    <location>
        <begin position="81"/>
        <end position="100"/>
    </location>
</feature>
<gene>
    <name evidence="2" type="ORF">K458DRAFT_60256</name>
</gene>